<dbReference type="OrthoDB" id="9808136at2"/>
<dbReference type="EMBL" id="BJYK01000007">
    <property type="protein sequence ID" value="GEN80412.1"/>
    <property type="molecule type" value="Genomic_DNA"/>
</dbReference>
<dbReference type="PANTHER" id="PTHR32196">
    <property type="entry name" value="ABC TRANSPORTER PERMEASE PROTEIN YPHD-RELATED-RELATED"/>
    <property type="match status" value="1"/>
</dbReference>
<keyword evidence="8" id="KW-1185">Reference proteome</keyword>
<dbReference type="AlphaFoldDB" id="A0A511YYY7"/>
<gene>
    <name evidence="7" type="ORF">AFE02nite_21460</name>
</gene>
<feature type="transmembrane region" description="Helical" evidence="6">
    <location>
        <begin position="181"/>
        <end position="203"/>
    </location>
</feature>
<dbReference type="InterPro" id="IPR000540">
    <property type="entry name" value="Flag_MotA_CS"/>
</dbReference>
<evidence type="ECO:0000313" key="7">
    <source>
        <dbReference type="EMBL" id="GEN80412.1"/>
    </source>
</evidence>
<dbReference type="InterPro" id="IPR001851">
    <property type="entry name" value="ABC_transp_permease"/>
</dbReference>
<proteinExistence type="predicted"/>
<reference evidence="7 8" key="1">
    <citation type="submission" date="2019-07" db="EMBL/GenBank/DDBJ databases">
        <title>Whole genome shotgun sequence of Actinotalea fermentans NBRC 105374.</title>
        <authorList>
            <person name="Hosoyama A."/>
            <person name="Uohara A."/>
            <person name="Ohji S."/>
            <person name="Ichikawa N."/>
        </authorList>
    </citation>
    <scope>NUCLEOTIDE SEQUENCE [LARGE SCALE GENOMIC DNA]</scope>
    <source>
        <strain evidence="7 8">NBRC 105374</strain>
    </source>
</reference>
<comment type="subcellular location">
    <subcellularLocation>
        <location evidence="1">Cell membrane</location>
        <topology evidence="1">Multi-pass membrane protein</topology>
    </subcellularLocation>
</comment>
<accession>A0A511YYY7</accession>
<evidence type="ECO:0000256" key="5">
    <source>
        <dbReference type="ARBA" id="ARBA00023136"/>
    </source>
</evidence>
<dbReference type="Proteomes" id="UP000321484">
    <property type="component" value="Unassembled WGS sequence"/>
</dbReference>
<evidence type="ECO:0000256" key="6">
    <source>
        <dbReference type="SAM" id="Phobius"/>
    </source>
</evidence>
<evidence type="ECO:0000256" key="3">
    <source>
        <dbReference type="ARBA" id="ARBA00022692"/>
    </source>
</evidence>
<dbReference type="CDD" id="cd06579">
    <property type="entry name" value="TM_PBP1_transp_AraH_like"/>
    <property type="match status" value="1"/>
</dbReference>
<evidence type="ECO:0000256" key="4">
    <source>
        <dbReference type="ARBA" id="ARBA00022989"/>
    </source>
</evidence>
<dbReference type="Pfam" id="PF02653">
    <property type="entry name" value="BPD_transp_2"/>
    <property type="match status" value="1"/>
</dbReference>
<dbReference type="RefSeq" id="WP_034247746.1">
    <property type="nucleotide sequence ID" value="NZ_BJYK01000007.1"/>
</dbReference>
<keyword evidence="5 6" id="KW-0472">Membrane</keyword>
<evidence type="ECO:0000256" key="2">
    <source>
        <dbReference type="ARBA" id="ARBA00022475"/>
    </source>
</evidence>
<feature type="transmembrane region" description="Helical" evidence="6">
    <location>
        <begin position="114"/>
        <end position="137"/>
    </location>
</feature>
<dbReference type="GO" id="GO:0005886">
    <property type="term" value="C:plasma membrane"/>
    <property type="evidence" value="ECO:0007669"/>
    <property type="project" value="UniProtKB-SubCell"/>
</dbReference>
<keyword evidence="3 6" id="KW-0812">Transmembrane</keyword>
<name>A0A511YYY7_9CELL</name>
<feature type="transmembrane region" description="Helical" evidence="6">
    <location>
        <begin position="230"/>
        <end position="252"/>
    </location>
</feature>
<keyword evidence="4 6" id="KW-1133">Transmembrane helix</keyword>
<evidence type="ECO:0000313" key="8">
    <source>
        <dbReference type="Proteomes" id="UP000321484"/>
    </source>
</evidence>
<evidence type="ECO:0000256" key="1">
    <source>
        <dbReference type="ARBA" id="ARBA00004651"/>
    </source>
</evidence>
<protein>
    <submittedName>
        <fullName evidence="7">Sugar ABC transporter permease</fullName>
    </submittedName>
</protein>
<feature type="transmembrane region" description="Helical" evidence="6">
    <location>
        <begin position="272"/>
        <end position="299"/>
    </location>
</feature>
<dbReference type="PROSITE" id="PS01307">
    <property type="entry name" value="MOTA"/>
    <property type="match status" value="1"/>
</dbReference>
<dbReference type="GO" id="GO:0022857">
    <property type="term" value="F:transmembrane transporter activity"/>
    <property type="evidence" value="ECO:0007669"/>
    <property type="project" value="InterPro"/>
</dbReference>
<keyword evidence="2" id="KW-1003">Cell membrane</keyword>
<feature type="transmembrane region" description="Helical" evidence="6">
    <location>
        <begin position="20"/>
        <end position="36"/>
    </location>
</feature>
<feature type="transmembrane region" description="Helical" evidence="6">
    <location>
        <begin position="67"/>
        <end position="94"/>
    </location>
</feature>
<organism evidence="7 8">
    <name type="scientific">Actinotalea fermentans</name>
    <dbReference type="NCBI Taxonomy" id="43671"/>
    <lineage>
        <taxon>Bacteria</taxon>
        <taxon>Bacillati</taxon>
        <taxon>Actinomycetota</taxon>
        <taxon>Actinomycetes</taxon>
        <taxon>Micrococcales</taxon>
        <taxon>Cellulomonadaceae</taxon>
        <taxon>Actinotalea</taxon>
    </lineage>
</organism>
<comment type="caution">
    <text evidence="7">The sequence shown here is derived from an EMBL/GenBank/DDBJ whole genome shotgun (WGS) entry which is preliminary data.</text>
</comment>
<feature type="transmembrane region" description="Helical" evidence="6">
    <location>
        <begin position="306"/>
        <end position="330"/>
    </location>
</feature>
<feature type="transmembrane region" description="Helical" evidence="6">
    <location>
        <begin position="144"/>
        <end position="161"/>
    </location>
</feature>
<dbReference type="PANTHER" id="PTHR32196:SF19">
    <property type="entry name" value="GALACTOFURANOSE TRANSPORTER PERMEASE PROTEIN YTFT"/>
    <property type="match status" value="1"/>
</dbReference>
<sequence>MNAPSPTLSARLAELVRKPFFWGIVAILLLLVVNLLKDPTYLAIRVNPSNGNLAGNVLDILRASAPILMVATGMSLVIATAGIDLSVGSVMAVAGAVSMEYLQNAGAPSSLGAALVAIAMSIGLGALLGTFSGLLVAKVGLQPFITTLVMMLAGRGLAKVITSGQNTTATNEQFRWMANGYVLGFPVVFLLAVAIVLVVILVVRRSALGMMIVSIGINPRASRMAGIKPAGLLVTVYALSGALAAIAGMFAVSSVMTVDVSQTGYQLEMDAILAVVVGGGTLAGGRLSMGGAAVGALLIATLDKTVVFLGVPSSATPAFKATVILILFLLQADNVRNLLRSRRPRPASLTETVETKASVAA</sequence>